<feature type="non-terminal residue" evidence="1">
    <location>
        <position position="1"/>
    </location>
</feature>
<accession>X1RSL0</accession>
<protein>
    <submittedName>
        <fullName evidence="1">Uncharacterized protein</fullName>
    </submittedName>
</protein>
<organism evidence="1">
    <name type="scientific">marine sediment metagenome</name>
    <dbReference type="NCBI Taxonomy" id="412755"/>
    <lineage>
        <taxon>unclassified sequences</taxon>
        <taxon>metagenomes</taxon>
        <taxon>ecological metagenomes</taxon>
    </lineage>
</organism>
<gene>
    <name evidence="1" type="ORF">S12H4_17167</name>
</gene>
<dbReference type="AlphaFoldDB" id="X1RSL0"/>
<reference evidence="1" key="1">
    <citation type="journal article" date="2014" name="Front. Microbiol.">
        <title>High frequency of phylogenetically diverse reductive dehalogenase-homologous genes in deep subseafloor sedimentary metagenomes.</title>
        <authorList>
            <person name="Kawai M."/>
            <person name="Futagami T."/>
            <person name="Toyoda A."/>
            <person name="Takaki Y."/>
            <person name="Nishi S."/>
            <person name="Hori S."/>
            <person name="Arai W."/>
            <person name="Tsubouchi T."/>
            <person name="Morono Y."/>
            <person name="Uchiyama I."/>
            <person name="Ito T."/>
            <person name="Fujiyama A."/>
            <person name="Inagaki F."/>
            <person name="Takami H."/>
        </authorList>
    </citation>
    <scope>NUCLEOTIDE SEQUENCE</scope>
    <source>
        <strain evidence="1">Expedition CK06-06</strain>
    </source>
</reference>
<comment type="caution">
    <text evidence="1">The sequence shown here is derived from an EMBL/GenBank/DDBJ whole genome shotgun (WGS) entry which is preliminary data.</text>
</comment>
<dbReference type="EMBL" id="BARW01008363">
    <property type="protein sequence ID" value="GAI83643.1"/>
    <property type="molecule type" value="Genomic_DNA"/>
</dbReference>
<name>X1RSL0_9ZZZZ</name>
<proteinExistence type="predicted"/>
<sequence length="134" mass="15063">YSFWPSNTITGYNRSANGQGFINCVRIPVTGAGAFTGGYLVEVLVKKECKVKAFVHYDSFNSRGWIAYFDLPGAIIEPFNTCGWRQSARGVISETSEKGHFLDESMAKKFLQEEGDNYDTGYAGREQNLLRKRN</sequence>
<evidence type="ECO:0000313" key="1">
    <source>
        <dbReference type="EMBL" id="GAI83643.1"/>
    </source>
</evidence>